<sequence length="121" mass="13875">MSSSSSAMPIRNPSNRIYCHCNMQCAVYTSHKSHSEGRKFYRCSRNRSEDDCNFFRWCDEVNDLPYDSDSRSAEELAKTSLSHILSLRDEILKIKKLLVIILILVVAIAMKNLFSSCICNC</sequence>
<accession>A0A2I0W664</accession>
<feature type="domain" description="GRF-type" evidence="6">
    <location>
        <begin position="19"/>
        <end position="61"/>
    </location>
</feature>
<reference evidence="7 8" key="1">
    <citation type="journal article" date="2016" name="Sci. Rep.">
        <title>The Dendrobium catenatum Lindl. genome sequence provides insights into polysaccharide synthase, floral development and adaptive evolution.</title>
        <authorList>
            <person name="Zhang G.Q."/>
            <person name="Xu Q."/>
            <person name="Bian C."/>
            <person name="Tsai W.C."/>
            <person name="Yeh C.M."/>
            <person name="Liu K.W."/>
            <person name="Yoshida K."/>
            <person name="Zhang L.S."/>
            <person name="Chang S.B."/>
            <person name="Chen F."/>
            <person name="Shi Y."/>
            <person name="Su Y.Y."/>
            <person name="Zhang Y.Q."/>
            <person name="Chen L.J."/>
            <person name="Yin Y."/>
            <person name="Lin M."/>
            <person name="Huang H."/>
            <person name="Deng H."/>
            <person name="Wang Z.W."/>
            <person name="Zhu S.L."/>
            <person name="Zhao X."/>
            <person name="Deng C."/>
            <person name="Niu S.C."/>
            <person name="Huang J."/>
            <person name="Wang M."/>
            <person name="Liu G.H."/>
            <person name="Yang H.J."/>
            <person name="Xiao X.J."/>
            <person name="Hsiao Y.Y."/>
            <person name="Wu W.L."/>
            <person name="Chen Y.Y."/>
            <person name="Mitsuda N."/>
            <person name="Ohme-Takagi M."/>
            <person name="Luo Y.B."/>
            <person name="Van de Peer Y."/>
            <person name="Liu Z.J."/>
        </authorList>
    </citation>
    <scope>NUCLEOTIDE SEQUENCE [LARGE SCALE GENOMIC DNA]</scope>
    <source>
        <tissue evidence="7">The whole plant</tissue>
    </source>
</reference>
<evidence type="ECO:0000256" key="1">
    <source>
        <dbReference type="ARBA" id="ARBA00022723"/>
    </source>
</evidence>
<keyword evidence="5" id="KW-1133">Transmembrane helix</keyword>
<organism evidence="7 8">
    <name type="scientific">Dendrobium catenatum</name>
    <dbReference type="NCBI Taxonomy" id="906689"/>
    <lineage>
        <taxon>Eukaryota</taxon>
        <taxon>Viridiplantae</taxon>
        <taxon>Streptophyta</taxon>
        <taxon>Embryophyta</taxon>
        <taxon>Tracheophyta</taxon>
        <taxon>Spermatophyta</taxon>
        <taxon>Magnoliopsida</taxon>
        <taxon>Liliopsida</taxon>
        <taxon>Asparagales</taxon>
        <taxon>Orchidaceae</taxon>
        <taxon>Epidendroideae</taxon>
        <taxon>Malaxideae</taxon>
        <taxon>Dendrobiinae</taxon>
        <taxon>Dendrobium</taxon>
    </lineage>
</organism>
<keyword evidence="1" id="KW-0479">Metal-binding</keyword>
<dbReference type="PANTHER" id="PTHR33680">
    <property type="entry name" value="OS07G0190500 PROTEIN"/>
    <property type="match status" value="1"/>
</dbReference>
<proteinExistence type="predicted"/>
<evidence type="ECO:0000259" key="6">
    <source>
        <dbReference type="PROSITE" id="PS51999"/>
    </source>
</evidence>
<dbReference type="GO" id="GO:0008270">
    <property type="term" value="F:zinc ion binding"/>
    <property type="evidence" value="ECO:0007669"/>
    <property type="project" value="UniProtKB-KW"/>
</dbReference>
<protein>
    <recommendedName>
        <fullName evidence="6">GRF-type domain-containing protein</fullName>
    </recommendedName>
</protein>
<name>A0A2I0W664_9ASPA</name>
<evidence type="ECO:0000256" key="2">
    <source>
        <dbReference type="ARBA" id="ARBA00022771"/>
    </source>
</evidence>
<dbReference type="PANTHER" id="PTHR33680:SF1">
    <property type="entry name" value="OS05G0489500 PROTEIN"/>
    <property type="match status" value="1"/>
</dbReference>
<keyword evidence="8" id="KW-1185">Reference proteome</keyword>
<feature type="transmembrane region" description="Helical" evidence="5">
    <location>
        <begin position="97"/>
        <end position="114"/>
    </location>
</feature>
<gene>
    <name evidence="7" type="ORF">MA16_Dca027473</name>
</gene>
<dbReference type="AlphaFoldDB" id="A0A2I0W664"/>
<dbReference type="EMBL" id="KZ502885">
    <property type="protein sequence ID" value="PKU71140.1"/>
    <property type="molecule type" value="Genomic_DNA"/>
</dbReference>
<keyword evidence="3" id="KW-0862">Zinc</keyword>
<keyword evidence="5" id="KW-0812">Transmembrane</keyword>
<evidence type="ECO:0000313" key="8">
    <source>
        <dbReference type="Proteomes" id="UP000233837"/>
    </source>
</evidence>
<dbReference type="Proteomes" id="UP000233837">
    <property type="component" value="Unassembled WGS sequence"/>
</dbReference>
<dbReference type="InterPro" id="IPR010666">
    <property type="entry name" value="Znf_GRF"/>
</dbReference>
<evidence type="ECO:0000256" key="3">
    <source>
        <dbReference type="ARBA" id="ARBA00022833"/>
    </source>
</evidence>
<evidence type="ECO:0000313" key="7">
    <source>
        <dbReference type="EMBL" id="PKU71140.1"/>
    </source>
</evidence>
<reference evidence="7 8" key="2">
    <citation type="journal article" date="2017" name="Nature">
        <title>The Apostasia genome and the evolution of orchids.</title>
        <authorList>
            <person name="Zhang G.Q."/>
            <person name="Liu K.W."/>
            <person name="Li Z."/>
            <person name="Lohaus R."/>
            <person name="Hsiao Y.Y."/>
            <person name="Niu S.C."/>
            <person name="Wang J.Y."/>
            <person name="Lin Y.C."/>
            <person name="Xu Q."/>
            <person name="Chen L.J."/>
            <person name="Yoshida K."/>
            <person name="Fujiwara S."/>
            <person name="Wang Z.W."/>
            <person name="Zhang Y.Q."/>
            <person name="Mitsuda N."/>
            <person name="Wang M."/>
            <person name="Liu G.H."/>
            <person name="Pecoraro L."/>
            <person name="Huang H.X."/>
            <person name="Xiao X.J."/>
            <person name="Lin M."/>
            <person name="Wu X.Y."/>
            <person name="Wu W.L."/>
            <person name="Chen Y.Y."/>
            <person name="Chang S.B."/>
            <person name="Sakamoto S."/>
            <person name="Ohme-Takagi M."/>
            <person name="Yagi M."/>
            <person name="Zeng S.J."/>
            <person name="Shen C.Y."/>
            <person name="Yeh C.M."/>
            <person name="Luo Y.B."/>
            <person name="Tsai W.C."/>
            <person name="Van de Peer Y."/>
            <person name="Liu Z.J."/>
        </authorList>
    </citation>
    <scope>NUCLEOTIDE SEQUENCE [LARGE SCALE GENOMIC DNA]</scope>
    <source>
        <tissue evidence="7">The whole plant</tissue>
    </source>
</reference>
<evidence type="ECO:0000256" key="4">
    <source>
        <dbReference type="PROSITE-ProRule" id="PRU01343"/>
    </source>
</evidence>
<keyword evidence="5" id="KW-0472">Membrane</keyword>
<keyword evidence="2 4" id="KW-0863">Zinc-finger</keyword>
<dbReference type="PROSITE" id="PS51999">
    <property type="entry name" value="ZF_GRF"/>
    <property type="match status" value="1"/>
</dbReference>
<evidence type="ECO:0000256" key="5">
    <source>
        <dbReference type="SAM" id="Phobius"/>
    </source>
</evidence>
<dbReference type="Pfam" id="PF06839">
    <property type="entry name" value="Zn_ribbon_GRF"/>
    <property type="match status" value="1"/>
</dbReference>